<reference evidence="2 3" key="1">
    <citation type="journal article" date="2008" name="J. Biotechnol.">
        <title>The genome of Xanthomonas campestris pv. campestris B100 and its use for the reconstruction of metabolic pathways involved in xanthan biosynthesis.</title>
        <authorList>
            <person name="Vorholter F.J."/>
            <person name="Schneiker S."/>
            <person name="Goesmann A."/>
            <person name="Krause L."/>
            <person name="Bekel T."/>
            <person name="Kaiser O."/>
            <person name="Linke B."/>
            <person name="Patschkowski T."/>
            <person name="Ruckert C."/>
            <person name="Schmid J."/>
            <person name="Sidhu V.K."/>
            <person name="Sieber V."/>
            <person name="Tauch A."/>
            <person name="Watt S.A."/>
            <person name="Weisshaar B."/>
            <person name="Becker A."/>
            <person name="Niehaus K."/>
            <person name="Puhler A."/>
        </authorList>
    </citation>
    <scope>NUCLEOTIDE SEQUENCE [LARGE SCALE GENOMIC DNA]</scope>
    <source>
        <strain evidence="2 3">B100</strain>
    </source>
</reference>
<dbReference type="Pfam" id="PF11101">
    <property type="entry name" value="DUF2884"/>
    <property type="match status" value="1"/>
</dbReference>
<dbReference type="Proteomes" id="UP000001188">
    <property type="component" value="Chromosome"/>
</dbReference>
<gene>
    <name evidence="2" type="ORF">XCCB100_2896</name>
</gene>
<organism evidence="2 3">
    <name type="scientific">Xanthomonas campestris pv. campestris (strain B100)</name>
    <dbReference type="NCBI Taxonomy" id="509169"/>
    <lineage>
        <taxon>Bacteria</taxon>
        <taxon>Pseudomonadati</taxon>
        <taxon>Pseudomonadota</taxon>
        <taxon>Gammaproteobacteria</taxon>
        <taxon>Lysobacterales</taxon>
        <taxon>Lysobacteraceae</taxon>
        <taxon>Xanthomonas</taxon>
    </lineage>
</organism>
<sequence length="300" mass="32926">MTPPRMAPSMRSSFALVLLLIASSVHARGQDDDASAGGHGHRVQLSSSRCSLSTPFNVLADSGGIWLYRADGLPREIFFHAGELSVDHQLQQISADDAQRLQAMETQARQLMPQVAAIAHDVIDLSYDALGGVVEVMTGSWLNARKIERLRKRASVYVDDTLGKGRWDQQAFDGNFERYVEQEAEAFKGSIGRHLMWQIMTGRADGIDQRAQAMDGQRDAKLDARAATIDVKANALCTQVQSLRRLQDALQYRYQGKPLQMLTLLHEDTSAKAAEAATTAPYTADAPAGTAIEVQQAHHN</sequence>
<protein>
    <submittedName>
        <fullName evidence="2">Secreted protein</fullName>
    </submittedName>
</protein>
<keyword evidence="1" id="KW-0732">Signal</keyword>
<feature type="signal peptide" evidence="1">
    <location>
        <begin position="1"/>
        <end position="27"/>
    </location>
</feature>
<dbReference type="KEGG" id="xca:xcc-b100_2896"/>
<dbReference type="HOGENOM" id="CLU_086686_0_0_6"/>
<dbReference type="InterPro" id="IPR021307">
    <property type="entry name" value="DUF2884"/>
</dbReference>
<dbReference type="EMBL" id="AM920689">
    <property type="protein sequence ID" value="CAP52257.1"/>
    <property type="molecule type" value="Genomic_DNA"/>
</dbReference>
<accession>B0RW39</accession>
<evidence type="ECO:0000313" key="2">
    <source>
        <dbReference type="EMBL" id="CAP52257.1"/>
    </source>
</evidence>
<evidence type="ECO:0000313" key="3">
    <source>
        <dbReference type="Proteomes" id="UP000001188"/>
    </source>
</evidence>
<name>B0RW39_XANCB</name>
<feature type="chain" id="PRO_5002754978" evidence="1">
    <location>
        <begin position="28"/>
        <end position="300"/>
    </location>
</feature>
<proteinExistence type="predicted"/>
<dbReference type="AlphaFoldDB" id="B0RW39"/>
<evidence type="ECO:0000256" key="1">
    <source>
        <dbReference type="SAM" id="SignalP"/>
    </source>
</evidence>